<gene>
    <name evidence="2" type="ORF">OU415_04135</name>
</gene>
<feature type="signal peptide" evidence="1">
    <location>
        <begin position="1"/>
        <end position="21"/>
    </location>
</feature>
<feature type="chain" id="PRO_5047451850" description="Secreted protein" evidence="1">
    <location>
        <begin position="22"/>
        <end position="101"/>
    </location>
</feature>
<accession>A0ABT4USB9</accession>
<comment type="caution">
    <text evidence="2">The sequence shown here is derived from an EMBL/GenBank/DDBJ whole genome shotgun (WGS) entry which is preliminary data.</text>
</comment>
<evidence type="ECO:0000313" key="2">
    <source>
        <dbReference type="EMBL" id="MDA3624615.1"/>
    </source>
</evidence>
<keyword evidence="1" id="KW-0732">Signal</keyword>
<organism evidence="2 3">
    <name type="scientific">Saccharopolyspora oryzae</name>
    <dbReference type="NCBI Taxonomy" id="2997343"/>
    <lineage>
        <taxon>Bacteria</taxon>
        <taxon>Bacillati</taxon>
        <taxon>Actinomycetota</taxon>
        <taxon>Actinomycetes</taxon>
        <taxon>Pseudonocardiales</taxon>
        <taxon>Pseudonocardiaceae</taxon>
        <taxon>Saccharopolyspora</taxon>
    </lineage>
</organism>
<reference evidence="2 3" key="1">
    <citation type="submission" date="2022-11" db="EMBL/GenBank/DDBJ databases">
        <title>Draft genome sequence of Saccharopolyspora sp. WRP15-2 isolated from rhizosphere soils of wild rice in Thailand.</title>
        <authorList>
            <person name="Duangmal K."/>
            <person name="Kammanee S."/>
            <person name="Muangham S."/>
        </authorList>
    </citation>
    <scope>NUCLEOTIDE SEQUENCE [LARGE SCALE GENOMIC DNA]</scope>
    <source>
        <strain evidence="2 3">WRP15-2</strain>
    </source>
</reference>
<evidence type="ECO:0008006" key="4">
    <source>
        <dbReference type="Google" id="ProtNLM"/>
    </source>
</evidence>
<dbReference type="EMBL" id="JAQGLA010000004">
    <property type="protein sequence ID" value="MDA3624615.1"/>
    <property type="molecule type" value="Genomic_DNA"/>
</dbReference>
<name>A0ABT4USB9_9PSEU</name>
<proteinExistence type="predicted"/>
<dbReference type="Proteomes" id="UP001210380">
    <property type="component" value="Unassembled WGS sequence"/>
</dbReference>
<protein>
    <recommendedName>
        <fullName evidence="4">Secreted protein</fullName>
    </recommendedName>
</protein>
<keyword evidence="3" id="KW-1185">Reference proteome</keyword>
<sequence length="101" mass="10092">MSLLRSTPVLLSASAAAMALAAGSAAAASGEVVVFETELQPLTTYADPTGCQKLPLAAHVLTNNTDSPVRIYGDPFCLGPSVIVLPGHGTHVAPGSGSFSA</sequence>
<evidence type="ECO:0000256" key="1">
    <source>
        <dbReference type="SAM" id="SignalP"/>
    </source>
</evidence>
<evidence type="ECO:0000313" key="3">
    <source>
        <dbReference type="Proteomes" id="UP001210380"/>
    </source>
</evidence>